<dbReference type="RefSeq" id="XP_043036393.1">
    <property type="nucleotide sequence ID" value="XM_043180638.1"/>
</dbReference>
<organism evidence="3 4">
    <name type="scientific">Guyanagaster necrorhizus</name>
    <dbReference type="NCBI Taxonomy" id="856835"/>
    <lineage>
        <taxon>Eukaryota</taxon>
        <taxon>Fungi</taxon>
        <taxon>Dikarya</taxon>
        <taxon>Basidiomycota</taxon>
        <taxon>Agaricomycotina</taxon>
        <taxon>Agaricomycetes</taxon>
        <taxon>Agaricomycetidae</taxon>
        <taxon>Agaricales</taxon>
        <taxon>Marasmiineae</taxon>
        <taxon>Physalacriaceae</taxon>
        <taxon>Guyanagaster</taxon>
    </lineage>
</organism>
<feature type="region of interest" description="Disordered" evidence="2">
    <location>
        <begin position="467"/>
        <end position="507"/>
    </location>
</feature>
<comment type="caution">
    <text evidence="3">The sequence shown here is derived from an EMBL/GenBank/DDBJ whole genome shotgun (WGS) entry which is preliminary data.</text>
</comment>
<keyword evidence="4" id="KW-1185">Reference proteome</keyword>
<feature type="region of interest" description="Disordered" evidence="2">
    <location>
        <begin position="406"/>
        <end position="453"/>
    </location>
</feature>
<dbReference type="EMBL" id="MU250548">
    <property type="protein sequence ID" value="KAG7442893.1"/>
    <property type="molecule type" value="Genomic_DNA"/>
</dbReference>
<feature type="region of interest" description="Disordered" evidence="2">
    <location>
        <begin position="314"/>
        <end position="351"/>
    </location>
</feature>
<sequence length="717" mass="77366">MDLTATEDILRNPAALHSLKRDQLIRLCKIHGVKASGKNVDIAERLAKLPLQTTRPELQPHLVTIKEDTVTSAGTTKTGSDFGSVKSSLSLKSIVSSFGFTSRKTTSTPPTSISTTATSLPSTVSSQVSFAASIPLPPSPPPPLITPFTPPPNVDTVRLVSAPRPSVGGTPMLPAFKTTFDLVLGTPAKFGDSSARVARHVMVTETEKDDKEKKEDIEKNEAAEVEKELVEALKKGDYEENVPERNDLEVAIPQTPSRSKLPMPGPAFTFGSPAPHVFRPRLSSNVKASVFEEMMRRAAGESGTVDDTFVVVDEPATPTDPNRPIRPLPKKSLRVSGPPPPLALKSPATTVSSRFDKAHEAAFKKMAGINEPRGVVTKRKIEANPSIDDRRVSTKLAPKAVAGRPGVIGANGVRRTSGIQGRRRSSVRPRTSAVGGRRISIRPPPPPPSRKGFNFGFSNLKGLFFGKKKEEPEGDGKPAAPGPIPNIAVKKKEPEKGKKPGLTGLGLGKVSATTATTQSIAMAAPSRKVSAPMNSNDSFVAINGKVSAPSTSSIPSTRAMGPPTTTTQRKVSMNTTSKRQFIIYYKGFHFKYNRSSSCIDEKLVVVFGSADFHSANVFHKLYSPDNFHIFWYTPIFCGCQYPELYSQGIAQFDHCSGTDVYAEFIDCFGEPWFYWAPLHDFDASLATICCQCIKADKTHLGAWGEGERSIEGCSGES</sequence>
<gene>
    <name evidence="3" type="ORF">BT62DRAFT_362751</name>
</gene>
<evidence type="ECO:0000313" key="3">
    <source>
        <dbReference type="EMBL" id="KAG7442893.1"/>
    </source>
</evidence>
<dbReference type="AlphaFoldDB" id="A0A9P8AP24"/>
<keyword evidence="1" id="KW-0175">Coiled coil</keyword>
<dbReference type="OrthoDB" id="5964929at2759"/>
<evidence type="ECO:0000313" key="4">
    <source>
        <dbReference type="Proteomes" id="UP000812287"/>
    </source>
</evidence>
<protein>
    <recommendedName>
        <fullName evidence="5">SAP domain-containing protein</fullName>
    </recommendedName>
</protein>
<proteinExistence type="predicted"/>
<reference evidence="3" key="1">
    <citation type="submission" date="2020-11" db="EMBL/GenBank/DDBJ databases">
        <title>Adaptations for nitrogen fixation in a non-lichenized fungal sporocarp promotes dispersal by wood-feeding termites.</title>
        <authorList>
            <consortium name="DOE Joint Genome Institute"/>
            <person name="Koch R.A."/>
            <person name="Yoon G."/>
            <person name="Arayal U."/>
            <person name="Lail K."/>
            <person name="Amirebrahimi M."/>
            <person name="Labutti K."/>
            <person name="Lipzen A."/>
            <person name="Riley R."/>
            <person name="Barry K."/>
            <person name="Henrissat B."/>
            <person name="Grigoriev I.V."/>
            <person name="Herr J.R."/>
            <person name="Aime M.C."/>
        </authorList>
    </citation>
    <scope>NUCLEOTIDE SEQUENCE</scope>
    <source>
        <strain evidence="3">MCA 3950</strain>
    </source>
</reference>
<evidence type="ECO:0000256" key="1">
    <source>
        <dbReference type="SAM" id="Coils"/>
    </source>
</evidence>
<name>A0A9P8AP24_9AGAR</name>
<dbReference type="Proteomes" id="UP000812287">
    <property type="component" value="Unassembled WGS sequence"/>
</dbReference>
<dbReference type="GeneID" id="66102934"/>
<accession>A0A9P8AP24</accession>
<feature type="compositionally biased region" description="Polar residues" evidence="2">
    <location>
        <begin position="563"/>
        <end position="572"/>
    </location>
</feature>
<evidence type="ECO:0008006" key="5">
    <source>
        <dbReference type="Google" id="ProtNLM"/>
    </source>
</evidence>
<feature type="coiled-coil region" evidence="1">
    <location>
        <begin position="208"/>
        <end position="235"/>
    </location>
</feature>
<feature type="compositionally biased region" description="Basic and acidic residues" evidence="2">
    <location>
        <begin position="467"/>
        <end position="476"/>
    </location>
</feature>
<feature type="region of interest" description="Disordered" evidence="2">
    <location>
        <begin position="550"/>
        <end position="572"/>
    </location>
</feature>
<evidence type="ECO:0000256" key="2">
    <source>
        <dbReference type="SAM" id="MobiDB-lite"/>
    </source>
</evidence>